<dbReference type="Proteomes" id="UP000008022">
    <property type="component" value="Unassembled WGS sequence"/>
</dbReference>
<name>A0A0E0QJN7_ORYRU</name>
<dbReference type="Gramene" id="ORUFI08G18340.1">
    <property type="protein sequence ID" value="ORUFI08G18340.1"/>
    <property type="gene ID" value="ORUFI08G18340"/>
</dbReference>
<keyword evidence="3" id="KW-1185">Reference proteome</keyword>
<organism evidence="2 3">
    <name type="scientific">Oryza rufipogon</name>
    <name type="common">Brownbeard rice</name>
    <name type="synonym">Asian wild rice</name>
    <dbReference type="NCBI Taxonomy" id="4529"/>
    <lineage>
        <taxon>Eukaryota</taxon>
        <taxon>Viridiplantae</taxon>
        <taxon>Streptophyta</taxon>
        <taxon>Embryophyta</taxon>
        <taxon>Tracheophyta</taxon>
        <taxon>Spermatophyta</taxon>
        <taxon>Magnoliopsida</taxon>
        <taxon>Liliopsida</taxon>
        <taxon>Poales</taxon>
        <taxon>Poaceae</taxon>
        <taxon>BOP clade</taxon>
        <taxon>Oryzoideae</taxon>
        <taxon>Oryzeae</taxon>
        <taxon>Oryzinae</taxon>
        <taxon>Oryza</taxon>
    </lineage>
</organism>
<evidence type="ECO:0000313" key="2">
    <source>
        <dbReference type="EnsemblPlants" id="ORUFI08G18340.1"/>
    </source>
</evidence>
<reference evidence="3" key="1">
    <citation type="submission" date="2013-06" db="EMBL/GenBank/DDBJ databases">
        <authorList>
            <person name="Zhao Q."/>
        </authorList>
    </citation>
    <scope>NUCLEOTIDE SEQUENCE</scope>
    <source>
        <strain evidence="3">cv. W1943</strain>
    </source>
</reference>
<protein>
    <submittedName>
        <fullName evidence="2">Uncharacterized protein</fullName>
    </submittedName>
</protein>
<proteinExistence type="predicted"/>
<evidence type="ECO:0000313" key="3">
    <source>
        <dbReference type="Proteomes" id="UP000008022"/>
    </source>
</evidence>
<dbReference type="OMA" id="CTDSHRR"/>
<feature type="region of interest" description="Disordered" evidence="1">
    <location>
        <begin position="1"/>
        <end position="21"/>
    </location>
</feature>
<accession>A0A0E0QJN7</accession>
<reference evidence="2" key="2">
    <citation type="submission" date="2015-06" db="UniProtKB">
        <authorList>
            <consortium name="EnsemblPlants"/>
        </authorList>
    </citation>
    <scope>IDENTIFICATION</scope>
</reference>
<dbReference type="HOGENOM" id="CLU_2625866_0_0_1"/>
<dbReference type="AlphaFoldDB" id="A0A0E0QJN7"/>
<evidence type="ECO:0000256" key="1">
    <source>
        <dbReference type="SAM" id="MobiDB-lite"/>
    </source>
</evidence>
<sequence>MAPSLPLDPINGPTPPRWYMNGGRQAPKQIRLERNPLERILQALEPNSVPSATVCPSLSFARSPTPAALRNCTDSHRRFRFA</sequence>
<dbReference type="EnsemblPlants" id="ORUFI08G18340.1">
    <property type="protein sequence ID" value="ORUFI08G18340.1"/>
    <property type="gene ID" value="ORUFI08G18340"/>
</dbReference>